<reference evidence="1 2" key="1">
    <citation type="submission" date="2019-10" db="EMBL/GenBank/DDBJ databases">
        <title>Alkalibaculum tamaniensis sp.nov., a new alkaliphilic acetogen, isolated on methoxylated aromatics from a mud volcano.</title>
        <authorList>
            <person name="Khomyakova M.A."/>
            <person name="Merkel A.Y."/>
            <person name="Bonch-Osmolovskaya E.A."/>
            <person name="Slobodkin A.I."/>
        </authorList>
    </citation>
    <scope>NUCLEOTIDE SEQUENCE [LARGE SCALE GENOMIC DNA]</scope>
    <source>
        <strain evidence="1 2">M08DMB</strain>
    </source>
</reference>
<accession>A0A6A7KD34</accession>
<keyword evidence="2" id="KW-1185">Reference proteome</keyword>
<proteinExistence type="predicted"/>
<gene>
    <name evidence="1" type="ORF">GC105_15790</name>
</gene>
<dbReference type="Proteomes" id="UP000440004">
    <property type="component" value="Unassembled WGS sequence"/>
</dbReference>
<dbReference type="PROSITE" id="PS51257">
    <property type="entry name" value="PROKAR_LIPOPROTEIN"/>
    <property type="match status" value="1"/>
</dbReference>
<comment type="caution">
    <text evidence="1">The sequence shown here is derived from an EMBL/GenBank/DDBJ whole genome shotgun (WGS) entry which is preliminary data.</text>
</comment>
<name>A0A6A7KD34_9FIRM</name>
<evidence type="ECO:0000313" key="1">
    <source>
        <dbReference type="EMBL" id="MPW27231.1"/>
    </source>
</evidence>
<dbReference type="Gene3D" id="2.40.50.140">
    <property type="entry name" value="Nucleic acid-binding proteins"/>
    <property type="match status" value="1"/>
</dbReference>
<evidence type="ECO:0000313" key="2">
    <source>
        <dbReference type="Proteomes" id="UP000440004"/>
    </source>
</evidence>
<dbReference type="RefSeq" id="WP_152806745.1">
    <property type="nucleotide sequence ID" value="NZ_WHNX01000049.1"/>
</dbReference>
<dbReference type="Pfam" id="PF11518">
    <property type="entry name" value="DUF3221"/>
    <property type="match status" value="1"/>
</dbReference>
<dbReference type="InterPro" id="IPR012340">
    <property type="entry name" value="NA-bd_OB-fold"/>
</dbReference>
<protein>
    <submittedName>
        <fullName evidence="1">DUF3221 domain-containing protein</fullName>
    </submittedName>
</protein>
<dbReference type="InterPro" id="IPR021598">
    <property type="entry name" value="DUF3221"/>
</dbReference>
<organism evidence="1 2">
    <name type="scientific">Alkalibaculum sporogenes</name>
    <dbReference type="NCBI Taxonomy" id="2655001"/>
    <lineage>
        <taxon>Bacteria</taxon>
        <taxon>Bacillati</taxon>
        <taxon>Bacillota</taxon>
        <taxon>Clostridia</taxon>
        <taxon>Eubacteriales</taxon>
        <taxon>Eubacteriaceae</taxon>
        <taxon>Alkalibaculum</taxon>
    </lineage>
</organism>
<sequence length="165" mass="18644">MKKLYIPLILLLLLSLSGCKGDPGMIGYVIQRENDRILVVDTIAQDFSETGGLDEFYNAIWFANAPEDVNIGDKVKVWFDIVAESYPGQSTVKYIEVVNFEKPSGANLSETEALHKVLTSDENNINQLVAVSSIEYNRDTGKWKIILKDIWNDRGELLEFQVDDQ</sequence>
<dbReference type="EMBL" id="WHNX01000049">
    <property type="protein sequence ID" value="MPW27231.1"/>
    <property type="molecule type" value="Genomic_DNA"/>
</dbReference>
<dbReference type="AlphaFoldDB" id="A0A6A7KD34"/>